<keyword evidence="2" id="KW-1185">Reference proteome</keyword>
<comment type="caution">
    <text evidence="1">The sequence shown here is derived from an EMBL/GenBank/DDBJ whole genome shotgun (WGS) entry which is preliminary data.</text>
</comment>
<dbReference type="OrthoDB" id="2192946at2759"/>
<organism evidence="1 2">
    <name type="scientific">Aspergillus sclerotialis</name>
    <dbReference type="NCBI Taxonomy" id="2070753"/>
    <lineage>
        <taxon>Eukaryota</taxon>
        <taxon>Fungi</taxon>
        <taxon>Dikarya</taxon>
        <taxon>Ascomycota</taxon>
        <taxon>Pezizomycotina</taxon>
        <taxon>Eurotiomycetes</taxon>
        <taxon>Eurotiomycetidae</taxon>
        <taxon>Eurotiales</taxon>
        <taxon>Aspergillaceae</taxon>
        <taxon>Aspergillus</taxon>
        <taxon>Aspergillus subgen. Polypaecilum</taxon>
    </lineage>
</organism>
<proteinExistence type="predicted"/>
<dbReference type="Proteomes" id="UP000266188">
    <property type="component" value="Unassembled WGS sequence"/>
</dbReference>
<evidence type="ECO:0000313" key="2">
    <source>
        <dbReference type="Proteomes" id="UP000266188"/>
    </source>
</evidence>
<sequence length="89" mass="9899">MFASWTASSLSRALVSADPDLSAGKVPNQDSRAYDPSRIGKLEDTLKRYEDHFSRHLRILMDSLNYFAATESVVLLKLAHALSSVSKED</sequence>
<dbReference type="AlphaFoldDB" id="A0A3A3AAP1"/>
<evidence type="ECO:0000313" key="1">
    <source>
        <dbReference type="EMBL" id="RJE27055.1"/>
    </source>
</evidence>
<name>A0A3A3AAP1_9EURO</name>
<dbReference type="EMBL" id="MVGC01000010">
    <property type="protein sequence ID" value="RJE27055.1"/>
    <property type="molecule type" value="Genomic_DNA"/>
</dbReference>
<dbReference type="STRING" id="2070753.A0A3A3AAP1"/>
<accession>A0A3A3AAP1</accession>
<gene>
    <name evidence="1" type="ORF">PHISCL_00640</name>
</gene>
<reference evidence="2" key="1">
    <citation type="submission" date="2017-02" db="EMBL/GenBank/DDBJ databases">
        <authorList>
            <person name="Tafer H."/>
            <person name="Lopandic K."/>
        </authorList>
    </citation>
    <scope>NUCLEOTIDE SEQUENCE [LARGE SCALE GENOMIC DNA]</scope>
    <source>
        <strain evidence="2">CBS 366.77</strain>
    </source>
</reference>
<protein>
    <submittedName>
        <fullName evidence="1">Spindle pole body component</fullName>
    </submittedName>
</protein>